<dbReference type="Gene3D" id="3.90.850.10">
    <property type="entry name" value="Fumarylacetoacetase-like, C-terminal domain"/>
    <property type="match status" value="1"/>
</dbReference>
<evidence type="ECO:0000256" key="1">
    <source>
        <dbReference type="ARBA" id="ARBA00010211"/>
    </source>
</evidence>
<protein>
    <submittedName>
        <fullName evidence="4">Fumarylacetoacetate hydrolase family protein</fullName>
    </submittedName>
</protein>
<keyword evidence="2" id="KW-0479">Metal-binding</keyword>
<dbReference type="Proteomes" id="UP000321548">
    <property type="component" value="Unassembled WGS sequence"/>
</dbReference>
<dbReference type="GO" id="GO:0046872">
    <property type="term" value="F:metal ion binding"/>
    <property type="evidence" value="ECO:0007669"/>
    <property type="project" value="UniProtKB-KW"/>
</dbReference>
<reference evidence="4 5" key="1">
    <citation type="submission" date="2019-06" db="EMBL/GenBank/DDBJ databases">
        <title>Quisquiliibacterium sp. nov., isolated from a maize field.</title>
        <authorList>
            <person name="Lin S.-Y."/>
            <person name="Tsai C.-F."/>
            <person name="Young C.-C."/>
        </authorList>
    </citation>
    <scope>NUCLEOTIDE SEQUENCE [LARGE SCALE GENOMIC DNA]</scope>
    <source>
        <strain evidence="4 5">CC-CFT501</strain>
    </source>
</reference>
<dbReference type="InterPro" id="IPR036663">
    <property type="entry name" value="Fumarylacetoacetase_C_sf"/>
</dbReference>
<dbReference type="InterPro" id="IPR051121">
    <property type="entry name" value="FAH"/>
</dbReference>
<dbReference type="GO" id="GO:0016787">
    <property type="term" value="F:hydrolase activity"/>
    <property type="evidence" value="ECO:0007669"/>
    <property type="project" value="UniProtKB-KW"/>
</dbReference>
<dbReference type="Pfam" id="PF01557">
    <property type="entry name" value="FAA_hydrolase"/>
    <property type="match status" value="1"/>
</dbReference>
<dbReference type="RefSeq" id="WP_147704630.1">
    <property type="nucleotide sequence ID" value="NZ_VDUY01000004.1"/>
</dbReference>
<feature type="domain" description="Fumarylacetoacetase-like C-terminal" evidence="3">
    <location>
        <begin position="235"/>
        <end position="377"/>
    </location>
</feature>
<gene>
    <name evidence="4" type="ORF">FHP08_11700</name>
</gene>
<dbReference type="AlphaFoldDB" id="A0A5C8NW06"/>
<comment type="similarity">
    <text evidence="1">Belongs to the FAH family.</text>
</comment>
<keyword evidence="4" id="KW-0378">Hydrolase</keyword>
<name>A0A5C8NW06_9BURK</name>
<evidence type="ECO:0000313" key="4">
    <source>
        <dbReference type="EMBL" id="TXL65435.1"/>
    </source>
</evidence>
<evidence type="ECO:0000259" key="3">
    <source>
        <dbReference type="Pfam" id="PF01557"/>
    </source>
</evidence>
<comment type="caution">
    <text evidence="4">The sequence shown here is derived from an EMBL/GenBank/DDBJ whole genome shotgun (WGS) entry which is preliminary data.</text>
</comment>
<dbReference type="OrthoDB" id="9779415at2"/>
<sequence>MSPDIVTLNADEILPDDGCAGTLVGRAWLPADAAAGRSRAVAGPAVVAIRADGVYDLSEAVATMAGLLEREEPAAIVKAVKGRRIGGLDEILANTAKAAPDASLPRLLAPCDLQVIKAAGVTFVDSMLERVIEEQARGDAARAEAVRARVRAVIGDNLSAVRPGSEPAAKLKAVLIEQGMWSQYLEVGIGPDAEVFTKAPVLSAVGTGAEIGIHPQSEWNNPEPEVVLAVNSAGRIVGATLGNDVNLRDFEGRSALLLGKAKDNNASCAIGPFLRLFDETFSLDDVRAQDLDLRVEGTDGFVMRGASTMKRISRDPADLAAQTLNANHQYPDGFMLFLGTLFAPTEDRGAPGAGFTHHVGDVVTIRSAQLGALRNRVTTSDRAQPWAFGLRALLGNLAARGLSERA</sequence>
<dbReference type="PANTHER" id="PTHR42796:SF7">
    <property type="entry name" value="2-DEHYDRO-3-DEOXY-D-ARABINONATE DEHYDRATASE"/>
    <property type="match status" value="1"/>
</dbReference>
<organism evidence="4 5">
    <name type="scientific">Zeimonas arvi</name>
    <dbReference type="NCBI Taxonomy" id="2498847"/>
    <lineage>
        <taxon>Bacteria</taxon>
        <taxon>Pseudomonadati</taxon>
        <taxon>Pseudomonadota</taxon>
        <taxon>Betaproteobacteria</taxon>
        <taxon>Burkholderiales</taxon>
        <taxon>Burkholderiaceae</taxon>
        <taxon>Zeimonas</taxon>
    </lineage>
</organism>
<dbReference type="InterPro" id="IPR011234">
    <property type="entry name" value="Fumarylacetoacetase-like_C"/>
</dbReference>
<accession>A0A5C8NW06</accession>
<evidence type="ECO:0000256" key="2">
    <source>
        <dbReference type="ARBA" id="ARBA00022723"/>
    </source>
</evidence>
<dbReference type="GO" id="GO:0044281">
    <property type="term" value="P:small molecule metabolic process"/>
    <property type="evidence" value="ECO:0007669"/>
    <property type="project" value="UniProtKB-ARBA"/>
</dbReference>
<keyword evidence="5" id="KW-1185">Reference proteome</keyword>
<dbReference type="EMBL" id="VDUY01000004">
    <property type="protein sequence ID" value="TXL65435.1"/>
    <property type="molecule type" value="Genomic_DNA"/>
</dbReference>
<dbReference type="PANTHER" id="PTHR42796">
    <property type="entry name" value="FUMARYLACETOACETATE HYDROLASE DOMAIN-CONTAINING PROTEIN 2A-RELATED"/>
    <property type="match status" value="1"/>
</dbReference>
<proteinExistence type="inferred from homology"/>
<evidence type="ECO:0000313" key="5">
    <source>
        <dbReference type="Proteomes" id="UP000321548"/>
    </source>
</evidence>
<dbReference type="SUPFAM" id="SSF56529">
    <property type="entry name" value="FAH"/>
    <property type="match status" value="1"/>
</dbReference>